<sequence length="432" mass="45167">MTVISESAGEIKQARKGSVFGSLYFQVLIGVTAGILVGWLFPSVAVPLKSLGDFFIRCVKMLLVPIVFATIAVGIARMTDIKELGRVGIKTILYFELASTAALIIGMIVGNVFAPGAGLNVDPATIDTKSIAGFSKPATSIFDSIFHLVPDNIVRAFSNGDILPVLVFAVLFGIGLSLHRKATQHAVDAPDGVLSALFGVMAMVMWLAPIGAFGAMAFTVGKYGLGSLLSLAKLVACVYGTSILFVLVVLGGIAKLCKIQILPFLRFIRAEIAVVLGTCSSESVLPQLIEKLERCGCPKPIVGLVMPAGITFNPDGSAIYLSLAVIFIAQATNTPLDLIQQLGLLAVLLLTSKGSAGVAGAAFIALAATLSTTNAIPVAGLALLLGVDRFMNEARAVTNTIGNALATVAISVWEGGFDRQAYERALAEDRQL</sequence>
<dbReference type="Pfam" id="PF00375">
    <property type="entry name" value="SDF"/>
    <property type="match status" value="1"/>
</dbReference>
<keyword evidence="3" id="KW-0813">Transport</keyword>
<feature type="transmembrane region" description="Helical" evidence="9">
    <location>
        <begin position="238"/>
        <end position="257"/>
    </location>
</feature>
<feature type="transmembrane region" description="Helical" evidence="9">
    <location>
        <begin position="91"/>
        <end position="114"/>
    </location>
</feature>
<evidence type="ECO:0000313" key="11">
    <source>
        <dbReference type="Proteomes" id="UP000035762"/>
    </source>
</evidence>
<dbReference type="InterPro" id="IPR036458">
    <property type="entry name" value="Na:dicarbo_symporter_sf"/>
</dbReference>
<evidence type="ECO:0000256" key="7">
    <source>
        <dbReference type="ARBA" id="ARBA00022989"/>
    </source>
</evidence>
<keyword evidence="8 9" id="KW-0472">Membrane</keyword>
<dbReference type="PRINTS" id="PR00173">
    <property type="entry name" value="EDTRNSPORT"/>
</dbReference>
<dbReference type="GO" id="GO:0015366">
    <property type="term" value="F:malate:proton symporter activity"/>
    <property type="evidence" value="ECO:0007669"/>
    <property type="project" value="TreeGrafter"/>
</dbReference>
<feature type="transmembrane region" description="Helical" evidence="9">
    <location>
        <begin position="54"/>
        <end position="79"/>
    </location>
</feature>
<dbReference type="FunFam" id="1.10.3860.10:FF:000001">
    <property type="entry name" value="C4-dicarboxylate transport protein"/>
    <property type="match status" value="1"/>
</dbReference>
<dbReference type="Proteomes" id="UP000035762">
    <property type="component" value="Unassembled WGS sequence"/>
</dbReference>
<comment type="subcellular location">
    <subcellularLocation>
        <location evidence="1">Cell inner membrane</location>
        <topology evidence="1">Multi-pass membrane protein</topology>
    </subcellularLocation>
</comment>
<evidence type="ECO:0000256" key="1">
    <source>
        <dbReference type="ARBA" id="ARBA00004429"/>
    </source>
</evidence>
<reference evidence="10 11" key="1">
    <citation type="journal article" date="2014" name="Genome Announc.">
        <title>Genome Sequence of Afipia felis Strain 76713, Isolated in Hospital Water Using an Amoeba Co-Culture Procedure.</title>
        <authorList>
            <person name="Benamar S."/>
            <person name="La Scola B."/>
            <person name="Croce O."/>
        </authorList>
    </citation>
    <scope>NUCLEOTIDE SEQUENCE [LARGE SCALE GENOMIC DNA]</scope>
    <source>
        <strain evidence="10 11">76713</strain>
    </source>
</reference>
<keyword evidence="11" id="KW-1185">Reference proteome</keyword>
<evidence type="ECO:0000256" key="2">
    <source>
        <dbReference type="ARBA" id="ARBA00006148"/>
    </source>
</evidence>
<comment type="similarity">
    <text evidence="2">Belongs to the dicarboxylate/amino acid:cation symporter (DAACS) (TC 2.A.23) family.</text>
</comment>
<dbReference type="GO" id="GO:0005886">
    <property type="term" value="C:plasma membrane"/>
    <property type="evidence" value="ECO:0007669"/>
    <property type="project" value="UniProtKB-SubCell"/>
</dbReference>
<evidence type="ECO:0000313" key="10">
    <source>
        <dbReference type="EMBL" id="CEG08635.1"/>
    </source>
</evidence>
<dbReference type="InterPro" id="IPR018107">
    <property type="entry name" value="Na-dicarboxylate_symporter_CS"/>
</dbReference>
<dbReference type="GO" id="GO:0070778">
    <property type="term" value="P:L-aspartate transmembrane transport"/>
    <property type="evidence" value="ECO:0007669"/>
    <property type="project" value="TreeGrafter"/>
</dbReference>
<dbReference type="RefSeq" id="WP_048756508.1">
    <property type="nucleotide sequence ID" value="NZ_CCAZ020000001.1"/>
</dbReference>
<dbReference type="PANTHER" id="PTHR42865">
    <property type="entry name" value="PROTON/GLUTAMATE-ASPARTATE SYMPORTER"/>
    <property type="match status" value="1"/>
</dbReference>
<protein>
    <submittedName>
        <fullName evidence="10">Aerobic C4-dicarboxylate transport protein</fullName>
    </submittedName>
</protein>
<keyword evidence="6" id="KW-0769">Symport</keyword>
<dbReference type="EMBL" id="CCAZ020000001">
    <property type="protein sequence ID" value="CEG08635.1"/>
    <property type="molecule type" value="Genomic_DNA"/>
</dbReference>
<feature type="transmembrane region" description="Helical" evidence="9">
    <location>
        <begin position="21"/>
        <end position="42"/>
    </location>
</feature>
<dbReference type="GO" id="GO:0015141">
    <property type="term" value="F:succinate transmembrane transporter activity"/>
    <property type="evidence" value="ECO:0007669"/>
    <property type="project" value="TreeGrafter"/>
</dbReference>
<gene>
    <name evidence="10" type="primary">dctA_2</name>
    <name evidence="10" type="ORF">BN961_02053</name>
</gene>
<dbReference type="GO" id="GO:0015138">
    <property type="term" value="F:fumarate transmembrane transporter activity"/>
    <property type="evidence" value="ECO:0007669"/>
    <property type="project" value="TreeGrafter"/>
</dbReference>
<keyword evidence="4" id="KW-1003">Cell membrane</keyword>
<evidence type="ECO:0000256" key="3">
    <source>
        <dbReference type="ARBA" id="ARBA00022448"/>
    </source>
</evidence>
<dbReference type="Gene3D" id="1.10.3860.10">
    <property type="entry name" value="Sodium:dicarboxylate symporter"/>
    <property type="match status" value="1"/>
</dbReference>
<keyword evidence="5 9" id="KW-0812">Transmembrane</keyword>
<dbReference type="PROSITE" id="PS00714">
    <property type="entry name" value="NA_DICARBOXYL_SYMP_2"/>
    <property type="match status" value="1"/>
</dbReference>
<feature type="transmembrane region" description="Helical" evidence="9">
    <location>
        <begin position="356"/>
        <end position="385"/>
    </location>
</feature>
<comment type="caution">
    <text evidence="10">The sequence shown here is derived from an EMBL/GenBank/DDBJ whole genome shotgun (WGS) entry which is preliminary data.</text>
</comment>
<proteinExistence type="inferred from homology"/>
<dbReference type="STRING" id="1035.BN961_02053"/>
<evidence type="ECO:0000256" key="9">
    <source>
        <dbReference type="SAM" id="Phobius"/>
    </source>
</evidence>
<name>A0A090MMH7_AFIFE</name>
<dbReference type="SUPFAM" id="SSF118215">
    <property type="entry name" value="Proton glutamate symport protein"/>
    <property type="match status" value="1"/>
</dbReference>
<keyword evidence="7 9" id="KW-1133">Transmembrane helix</keyword>
<evidence type="ECO:0000256" key="4">
    <source>
        <dbReference type="ARBA" id="ARBA00022475"/>
    </source>
</evidence>
<organism evidence="10 11">
    <name type="scientific">Afipia felis</name>
    <name type="common">Cat scratch disease bacillus</name>
    <dbReference type="NCBI Taxonomy" id="1035"/>
    <lineage>
        <taxon>Bacteria</taxon>
        <taxon>Pseudomonadati</taxon>
        <taxon>Pseudomonadota</taxon>
        <taxon>Alphaproteobacteria</taxon>
        <taxon>Hyphomicrobiales</taxon>
        <taxon>Nitrobacteraceae</taxon>
        <taxon>Afipia</taxon>
    </lineage>
</organism>
<feature type="transmembrane region" description="Helical" evidence="9">
    <location>
        <begin position="162"/>
        <end position="180"/>
    </location>
</feature>
<feature type="transmembrane region" description="Helical" evidence="9">
    <location>
        <begin position="192"/>
        <end position="218"/>
    </location>
</feature>
<dbReference type="NCBIfam" id="NF002461">
    <property type="entry name" value="PRK01663.1"/>
    <property type="match status" value="1"/>
</dbReference>
<dbReference type="InterPro" id="IPR001991">
    <property type="entry name" value="Na-dicarboxylate_symporter"/>
</dbReference>
<evidence type="ECO:0000256" key="5">
    <source>
        <dbReference type="ARBA" id="ARBA00022692"/>
    </source>
</evidence>
<evidence type="ECO:0000256" key="8">
    <source>
        <dbReference type="ARBA" id="ARBA00023136"/>
    </source>
</evidence>
<dbReference type="AlphaFoldDB" id="A0A090MMH7"/>
<accession>A0A090MMH7</accession>
<evidence type="ECO:0000256" key="6">
    <source>
        <dbReference type="ARBA" id="ARBA00022847"/>
    </source>
</evidence>
<dbReference type="OrthoDB" id="9766690at2"/>
<dbReference type="PANTHER" id="PTHR42865:SF1">
    <property type="entry name" value="AEROBIC C4-DICARBOXYLATE TRANSPORT PROTEIN"/>
    <property type="match status" value="1"/>
</dbReference>